<evidence type="ECO:0000256" key="4">
    <source>
        <dbReference type="ARBA" id="ARBA00023136"/>
    </source>
</evidence>
<dbReference type="EMBL" id="QEAO01000029">
    <property type="protein sequence ID" value="TPX32530.1"/>
    <property type="molecule type" value="Genomic_DNA"/>
</dbReference>
<organism evidence="8 9">
    <name type="scientific">Synchytrium microbalum</name>
    <dbReference type="NCBI Taxonomy" id="1806994"/>
    <lineage>
        <taxon>Eukaryota</taxon>
        <taxon>Fungi</taxon>
        <taxon>Fungi incertae sedis</taxon>
        <taxon>Chytridiomycota</taxon>
        <taxon>Chytridiomycota incertae sedis</taxon>
        <taxon>Chytridiomycetes</taxon>
        <taxon>Synchytriales</taxon>
        <taxon>Synchytriaceae</taxon>
        <taxon>Synchytrium</taxon>
    </lineage>
</organism>
<keyword evidence="4 6" id="KW-0472">Membrane</keyword>
<dbReference type="Pfam" id="PF04991">
    <property type="entry name" value="LicD"/>
    <property type="match status" value="1"/>
</dbReference>
<evidence type="ECO:0000313" key="9">
    <source>
        <dbReference type="Proteomes" id="UP000319731"/>
    </source>
</evidence>
<feature type="region of interest" description="Disordered" evidence="5">
    <location>
        <begin position="166"/>
        <end position="192"/>
    </location>
</feature>
<evidence type="ECO:0000256" key="2">
    <source>
        <dbReference type="ARBA" id="ARBA00022692"/>
    </source>
</evidence>
<keyword evidence="3 6" id="KW-1133">Transmembrane helix</keyword>
<feature type="domain" description="LicD/FKTN/FKRP nucleotidyltransferase" evidence="7">
    <location>
        <begin position="238"/>
        <end position="332"/>
    </location>
</feature>
<evidence type="ECO:0000256" key="3">
    <source>
        <dbReference type="ARBA" id="ARBA00022989"/>
    </source>
</evidence>
<feature type="compositionally biased region" description="Basic and acidic residues" evidence="5">
    <location>
        <begin position="166"/>
        <end position="177"/>
    </location>
</feature>
<dbReference type="GeneID" id="42005587"/>
<evidence type="ECO:0000259" key="7">
    <source>
        <dbReference type="Pfam" id="PF04991"/>
    </source>
</evidence>
<dbReference type="GO" id="GO:0009100">
    <property type="term" value="P:glycoprotein metabolic process"/>
    <property type="evidence" value="ECO:0007669"/>
    <property type="project" value="UniProtKB-ARBA"/>
</dbReference>
<dbReference type="PANTHER" id="PTHR15407:SF28">
    <property type="entry name" value="RIBITOL-5-PHOSPHATE TRANSFERASE FKTN"/>
    <property type="match status" value="1"/>
</dbReference>
<dbReference type="InterPro" id="IPR007074">
    <property type="entry name" value="LicD/FKTN/FKRP_NTP_transf"/>
</dbReference>
<comment type="caution">
    <text evidence="8">The sequence shown here is derived from an EMBL/GenBank/DDBJ whole genome shotgun (WGS) entry which is preliminary data.</text>
</comment>
<comment type="subcellular location">
    <subcellularLocation>
        <location evidence="1">Membrane</location>
        <topology evidence="1">Single-pass membrane protein</topology>
    </subcellularLocation>
</comment>
<reference evidence="8 9" key="1">
    <citation type="journal article" date="2019" name="Sci. Rep.">
        <title>Comparative genomics of chytrid fungi reveal insights into the obligate biotrophic and pathogenic lifestyle of Synchytrium endobioticum.</title>
        <authorList>
            <person name="van de Vossenberg B.T.L.H."/>
            <person name="Warris S."/>
            <person name="Nguyen H.D.T."/>
            <person name="van Gent-Pelzer M.P.E."/>
            <person name="Joly D.L."/>
            <person name="van de Geest H.C."/>
            <person name="Bonants P.J.M."/>
            <person name="Smith D.S."/>
            <person name="Levesque C.A."/>
            <person name="van der Lee T.A.J."/>
        </authorList>
    </citation>
    <scope>NUCLEOTIDE SEQUENCE [LARGE SCALE GENOMIC DNA]</scope>
    <source>
        <strain evidence="8 9">JEL517</strain>
    </source>
</reference>
<evidence type="ECO:0000256" key="5">
    <source>
        <dbReference type="SAM" id="MobiDB-lite"/>
    </source>
</evidence>
<name>A0A507BSD3_9FUNG</name>
<dbReference type="Proteomes" id="UP000319731">
    <property type="component" value="Unassembled WGS sequence"/>
</dbReference>
<dbReference type="AlphaFoldDB" id="A0A507BSD3"/>
<gene>
    <name evidence="8" type="ORF">SmJEL517_g04362</name>
</gene>
<accession>A0A507BSD3</accession>
<feature type="region of interest" description="Disordered" evidence="5">
    <location>
        <begin position="1"/>
        <end position="52"/>
    </location>
</feature>
<sequence length="490" mass="55457">MHSNSELNNRSKQFGLLSPPPTPTRTPSEPGTPSKDKDHTSSLLPAPHHTPKTKKRASLQLWMLFVAVSTISLMLIVWMWATLGDDVIVHGGNPKLDGLVYCDAVNDGRWTSSRNGVIPVGTRLFVGAEQFIPSSERVFTKDMTPFERVKASDLPERYFPGGGHIDTRFGVEPHKPTDYSNSSDPQEAPESVKQAQVKKYQIKIGKTVVSDEPADIVSARVQQMKGLLAAWAAFADSERLIYWIAHGALIGWAWGGSIMPFDDDLDVQITERGLAYLFMYKNGSYTGEGNRYLLDINANWQTRSYQRQNIIDARFIDTHTGRFIDITALSWTASAQPGKAPDRWSRIQCKSPHKYSLEQIFPLIRTEYEGIPVWRPNLWRSVLSQEYGQRIYTLPHYRNYVYSYSKGRFDLATCEQLEARWINPYTKKISFRTQKATLEYTKNGECTFSLSLLRSQTWDTFVYHAKKGVGKEEMIVVKEAPGGPVTTSDA</sequence>
<dbReference type="RefSeq" id="XP_031023717.1">
    <property type="nucleotide sequence ID" value="XM_031170290.1"/>
</dbReference>
<dbReference type="GO" id="GO:0016020">
    <property type="term" value="C:membrane"/>
    <property type="evidence" value="ECO:0007669"/>
    <property type="project" value="UniProtKB-SubCell"/>
</dbReference>
<protein>
    <recommendedName>
        <fullName evidence="7">LicD/FKTN/FKRP nucleotidyltransferase domain-containing protein</fullName>
    </recommendedName>
</protein>
<dbReference type="PANTHER" id="PTHR15407">
    <property type="entry name" value="FUKUTIN-RELATED"/>
    <property type="match status" value="1"/>
</dbReference>
<feature type="transmembrane region" description="Helical" evidence="6">
    <location>
        <begin position="61"/>
        <end position="81"/>
    </location>
</feature>
<keyword evidence="2 6" id="KW-0812">Transmembrane</keyword>
<dbReference type="OrthoDB" id="2120817at2759"/>
<dbReference type="InterPro" id="IPR009644">
    <property type="entry name" value="FKTN/MNN4/W02B3.4-1"/>
</dbReference>
<evidence type="ECO:0000313" key="8">
    <source>
        <dbReference type="EMBL" id="TPX32530.1"/>
    </source>
</evidence>
<evidence type="ECO:0000256" key="1">
    <source>
        <dbReference type="ARBA" id="ARBA00004167"/>
    </source>
</evidence>
<keyword evidence="9" id="KW-1185">Reference proteome</keyword>
<feature type="compositionally biased region" description="Polar residues" evidence="5">
    <location>
        <begin position="1"/>
        <end position="12"/>
    </location>
</feature>
<dbReference type="STRING" id="1806994.A0A507BSD3"/>
<evidence type="ECO:0000256" key="6">
    <source>
        <dbReference type="SAM" id="Phobius"/>
    </source>
</evidence>
<proteinExistence type="predicted"/>